<reference evidence="2" key="1">
    <citation type="submission" date="2018-11" db="EMBL/GenBank/DDBJ databases">
        <title>Complete genome sequence of Paenibacillus sp. ML311-T8.</title>
        <authorList>
            <person name="Nam Y.-D."/>
            <person name="Kang J."/>
            <person name="Chung W.-H."/>
            <person name="Park Y.S."/>
        </authorList>
    </citation>
    <scope>NUCLEOTIDE SEQUENCE [LARGE SCALE GENOMIC DNA]</scope>
    <source>
        <strain evidence="2">ML311-T8</strain>
    </source>
</reference>
<dbReference type="KEGG" id="ppsc:EHS13_27635"/>
<evidence type="ECO:0000313" key="1">
    <source>
        <dbReference type="EMBL" id="QGQ98390.1"/>
    </source>
</evidence>
<dbReference type="AlphaFoldDB" id="A0A6B8RPV2"/>
<accession>A0A6B8RPV2</accession>
<keyword evidence="2" id="KW-1185">Reference proteome</keyword>
<protein>
    <submittedName>
        <fullName evidence="1">Uncharacterized protein</fullName>
    </submittedName>
</protein>
<name>A0A6B8RPV2_9BACL</name>
<gene>
    <name evidence="1" type="ORF">EHS13_27635</name>
</gene>
<dbReference type="Proteomes" id="UP000426246">
    <property type="component" value="Chromosome"/>
</dbReference>
<dbReference type="OrthoDB" id="2490725at2"/>
<evidence type="ECO:0000313" key="2">
    <source>
        <dbReference type="Proteomes" id="UP000426246"/>
    </source>
</evidence>
<proteinExistence type="predicted"/>
<dbReference type="RefSeq" id="WP_155703494.1">
    <property type="nucleotide sequence ID" value="NZ_CP034235.1"/>
</dbReference>
<dbReference type="EMBL" id="CP034235">
    <property type="protein sequence ID" value="QGQ98390.1"/>
    <property type="molecule type" value="Genomic_DNA"/>
</dbReference>
<organism evidence="1 2">
    <name type="scientific">Paenibacillus psychroresistens</name>
    <dbReference type="NCBI Taxonomy" id="1778678"/>
    <lineage>
        <taxon>Bacteria</taxon>
        <taxon>Bacillati</taxon>
        <taxon>Bacillota</taxon>
        <taxon>Bacilli</taxon>
        <taxon>Bacillales</taxon>
        <taxon>Paenibacillaceae</taxon>
        <taxon>Paenibacillus</taxon>
    </lineage>
</organism>
<sequence>MHQISEKEYLQLIGPWILDAKKWLYHCPDRPNLVCYGTGYNDWGVQTHQKALAAFAVWGTASDVDPVAMRMDQEEIRSLALSMLRFNLASHQTGDYHCLDGSKWGHTWISALGIERMMHGVEALREYMSAEDLVQLEALLLSEADWLLDNYSVVAGLIDMLDGKSRNKPESNLWNGALLHRTAMLFPQAKRVEEYLEKGTHFLLNGISVPDDAQSGRIYAGRPLSEWHAGANFFESYALHHHSYLNVGYMVICLSNIAMLHFAYRSRDKSAPEALYHHAADLWTILKQMIFPDGRLLRIGGDTRVPYCYCQDYAIPMWLFVEDYLKEDCSQMEAGWLAQVSEEVKSNGDGSFLSRRLNRLAERSPVYYTRLESDRAVSLSMAASWKSLMGERQKQEIIKDESEHGGQSLQPAFWHDDFHGASLVRSEQRIASWVWKSAEKPTGLCLPPKASSLAEWRFNLAGSITGLGTVNKSEVTQFYDYAFPGGFATIGTLAVKSERFVAEGESSATIAAHHIAYVALPDDKTVVVMQYAVAVNRAYIRQLRGLHLHVPNDVYNQYSRKYTTDSNIIDRDGQSTEERYDAFDSNWLNIDNQIGVGRAYGPKLGLYCPGQSNIHLKQYPWVDQSMDVGLLRTDQIVQEFSNTLQAVDEGQTILDNGFFILANADSQQTAMASASSIQSKLLVQASSEGVRWMTVNGADGLHYAIIANFSDKPVEFQMSTGNELNKLIGCDTAVTLLPTNGDSTTLRLDKNRIAVYTFKL</sequence>